<evidence type="ECO:0000313" key="1">
    <source>
        <dbReference type="EMBL" id="KAK9950954.1"/>
    </source>
</evidence>
<gene>
    <name evidence="1" type="ORF">M0R45_006417</name>
</gene>
<name>A0AAW1YQS1_RUBAR</name>
<comment type="caution">
    <text evidence="1">The sequence shown here is derived from an EMBL/GenBank/DDBJ whole genome shotgun (WGS) entry which is preliminary data.</text>
</comment>
<organism evidence="1 2">
    <name type="scientific">Rubus argutus</name>
    <name type="common">Southern blackberry</name>
    <dbReference type="NCBI Taxonomy" id="59490"/>
    <lineage>
        <taxon>Eukaryota</taxon>
        <taxon>Viridiplantae</taxon>
        <taxon>Streptophyta</taxon>
        <taxon>Embryophyta</taxon>
        <taxon>Tracheophyta</taxon>
        <taxon>Spermatophyta</taxon>
        <taxon>Magnoliopsida</taxon>
        <taxon>eudicotyledons</taxon>
        <taxon>Gunneridae</taxon>
        <taxon>Pentapetalae</taxon>
        <taxon>rosids</taxon>
        <taxon>fabids</taxon>
        <taxon>Rosales</taxon>
        <taxon>Rosaceae</taxon>
        <taxon>Rosoideae</taxon>
        <taxon>Rosoideae incertae sedis</taxon>
        <taxon>Rubus</taxon>
    </lineage>
</organism>
<proteinExistence type="predicted"/>
<dbReference type="EMBL" id="JBEDUW010000001">
    <property type="protein sequence ID" value="KAK9950954.1"/>
    <property type="molecule type" value="Genomic_DNA"/>
</dbReference>
<protein>
    <submittedName>
        <fullName evidence="1">Uncharacterized protein</fullName>
    </submittedName>
</protein>
<reference evidence="1 2" key="1">
    <citation type="journal article" date="2023" name="G3 (Bethesda)">
        <title>A chromosome-length genome assembly and annotation of blackberry (Rubus argutus, cv. 'Hillquist').</title>
        <authorList>
            <person name="Bruna T."/>
            <person name="Aryal R."/>
            <person name="Dudchenko O."/>
            <person name="Sargent D.J."/>
            <person name="Mead D."/>
            <person name="Buti M."/>
            <person name="Cavallini A."/>
            <person name="Hytonen T."/>
            <person name="Andres J."/>
            <person name="Pham M."/>
            <person name="Weisz D."/>
            <person name="Mascagni F."/>
            <person name="Usai G."/>
            <person name="Natali L."/>
            <person name="Bassil N."/>
            <person name="Fernandez G.E."/>
            <person name="Lomsadze A."/>
            <person name="Armour M."/>
            <person name="Olukolu B."/>
            <person name="Poorten T."/>
            <person name="Britton C."/>
            <person name="Davik J."/>
            <person name="Ashrafi H."/>
            <person name="Aiden E.L."/>
            <person name="Borodovsky M."/>
            <person name="Worthington M."/>
        </authorList>
    </citation>
    <scope>NUCLEOTIDE SEQUENCE [LARGE SCALE GENOMIC DNA]</scope>
    <source>
        <strain evidence="1">PI 553951</strain>
    </source>
</reference>
<keyword evidence="2" id="KW-1185">Reference proteome</keyword>
<accession>A0AAW1YQS1</accession>
<evidence type="ECO:0000313" key="2">
    <source>
        <dbReference type="Proteomes" id="UP001457282"/>
    </source>
</evidence>
<dbReference type="AlphaFoldDB" id="A0AAW1YQS1"/>
<sequence>MRDYFRRRYVFQPPPSVSAGHHHDDDNKWLNLIERIPIPLSIPFKLKYSDLSSFNSNFDEKLVVLVVVLYFLIKNGEKLLTSLNIIISLCFRCFRSLEIAAANPNPSLASARTYKI</sequence>
<dbReference type="Proteomes" id="UP001457282">
    <property type="component" value="Unassembled WGS sequence"/>
</dbReference>